<dbReference type="Proteomes" id="UP000887565">
    <property type="component" value="Unplaced"/>
</dbReference>
<reference evidence="2" key="1">
    <citation type="submission" date="2022-11" db="UniProtKB">
        <authorList>
            <consortium name="WormBaseParasite"/>
        </authorList>
    </citation>
    <scope>IDENTIFICATION</scope>
</reference>
<protein>
    <submittedName>
        <fullName evidence="2">Uncharacterized protein</fullName>
    </submittedName>
</protein>
<evidence type="ECO:0000313" key="2">
    <source>
        <dbReference type="WBParaSite" id="nRc.2.0.1.t27154-RA"/>
    </source>
</evidence>
<dbReference type="WBParaSite" id="nRc.2.0.1.t27154-RA">
    <property type="protein sequence ID" value="nRc.2.0.1.t27154-RA"/>
    <property type="gene ID" value="nRc.2.0.1.g27154"/>
</dbReference>
<accession>A0A915JLS2</accession>
<name>A0A915JLS2_ROMCU</name>
<keyword evidence="1" id="KW-1185">Reference proteome</keyword>
<proteinExistence type="predicted"/>
<organism evidence="1 2">
    <name type="scientific">Romanomermis culicivorax</name>
    <name type="common">Nematode worm</name>
    <dbReference type="NCBI Taxonomy" id="13658"/>
    <lineage>
        <taxon>Eukaryota</taxon>
        <taxon>Metazoa</taxon>
        <taxon>Ecdysozoa</taxon>
        <taxon>Nematoda</taxon>
        <taxon>Enoplea</taxon>
        <taxon>Dorylaimia</taxon>
        <taxon>Mermithida</taxon>
        <taxon>Mermithoidea</taxon>
        <taxon>Mermithidae</taxon>
        <taxon>Romanomermis</taxon>
    </lineage>
</organism>
<evidence type="ECO:0000313" key="1">
    <source>
        <dbReference type="Proteomes" id="UP000887565"/>
    </source>
</evidence>
<sequence>MDDTLAVYFLLKVTILTRKPGDVAENSVPAMTVLRDKRCPKRKSIQVDRPLNNVFEKHNDKKGNDE</sequence>
<dbReference type="AlphaFoldDB" id="A0A915JLS2"/>